<evidence type="ECO:0000313" key="2">
    <source>
        <dbReference type="Proteomes" id="UP001175211"/>
    </source>
</evidence>
<dbReference type="EMBL" id="JAUEPS010000058">
    <property type="protein sequence ID" value="KAK0443422.1"/>
    <property type="molecule type" value="Genomic_DNA"/>
</dbReference>
<dbReference type="AlphaFoldDB" id="A0AA39JIJ7"/>
<dbReference type="GeneID" id="85353687"/>
<sequence>MRTRSTLTVWDIAWTSRVWRYRCMGNSGIYLASPSTSLGDQHARGLSDVQPSECASINLYAALSLTSRLCPDLHVYDTPPLRWRRERQYASIHTFVPWEEHDSGKAPIAVLFPGQLMAA</sequence>
<protein>
    <submittedName>
        <fullName evidence="1">Uncharacterized protein</fullName>
    </submittedName>
</protein>
<reference evidence="1" key="1">
    <citation type="submission" date="2023-06" db="EMBL/GenBank/DDBJ databases">
        <authorList>
            <consortium name="Lawrence Berkeley National Laboratory"/>
            <person name="Ahrendt S."/>
            <person name="Sahu N."/>
            <person name="Indic B."/>
            <person name="Wong-Bajracharya J."/>
            <person name="Merenyi Z."/>
            <person name="Ke H.-M."/>
            <person name="Monk M."/>
            <person name="Kocsube S."/>
            <person name="Drula E."/>
            <person name="Lipzen A."/>
            <person name="Balint B."/>
            <person name="Henrissat B."/>
            <person name="Andreopoulos B."/>
            <person name="Martin F.M."/>
            <person name="Harder C.B."/>
            <person name="Rigling D."/>
            <person name="Ford K.L."/>
            <person name="Foster G.D."/>
            <person name="Pangilinan J."/>
            <person name="Papanicolaou A."/>
            <person name="Barry K."/>
            <person name="LaButti K."/>
            <person name="Viragh M."/>
            <person name="Koriabine M."/>
            <person name="Yan M."/>
            <person name="Riley R."/>
            <person name="Champramary S."/>
            <person name="Plett K.L."/>
            <person name="Tsai I.J."/>
            <person name="Slot J."/>
            <person name="Sipos G."/>
            <person name="Plett J."/>
            <person name="Nagy L.G."/>
            <person name="Grigoriev I.V."/>
        </authorList>
    </citation>
    <scope>NUCLEOTIDE SEQUENCE</scope>
    <source>
        <strain evidence="1">CCBAS 213</strain>
    </source>
</reference>
<organism evidence="1 2">
    <name type="scientific">Armillaria tabescens</name>
    <name type="common">Ringless honey mushroom</name>
    <name type="synonym">Agaricus tabescens</name>
    <dbReference type="NCBI Taxonomy" id="1929756"/>
    <lineage>
        <taxon>Eukaryota</taxon>
        <taxon>Fungi</taxon>
        <taxon>Dikarya</taxon>
        <taxon>Basidiomycota</taxon>
        <taxon>Agaricomycotina</taxon>
        <taxon>Agaricomycetes</taxon>
        <taxon>Agaricomycetidae</taxon>
        <taxon>Agaricales</taxon>
        <taxon>Marasmiineae</taxon>
        <taxon>Physalacriaceae</taxon>
        <taxon>Desarmillaria</taxon>
    </lineage>
</organism>
<keyword evidence="2" id="KW-1185">Reference proteome</keyword>
<name>A0AA39JIJ7_ARMTA</name>
<accession>A0AA39JIJ7</accession>
<dbReference type="RefSeq" id="XP_060324741.1">
    <property type="nucleotide sequence ID" value="XM_060470139.1"/>
</dbReference>
<comment type="caution">
    <text evidence="1">The sequence shown here is derived from an EMBL/GenBank/DDBJ whole genome shotgun (WGS) entry which is preliminary data.</text>
</comment>
<evidence type="ECO:0000313" key="1">
    <source>
        <dbReference type="EMBL" id="KAK0443422.1"/>
    </source>
</evidence>
<dbReference type="Proteomes" id="UP001175211">
    <property type="component" value="Unassembled WGS sequence"/>
</dbReference>
<proteinExistence type="predicted"/>
<gene>
    <name evidence="1" type="ORF">EV420DRAFT_1484949</name>
</gene>